<dbReference type="Proteomes" id="UP001060085">
    <property type="component" value="Linkage Group LG08"/>
</dbReference>
<evidence type="ECO:0000313" key="2">
    <source>
        <dbReference type="Proteomes" id="UP001060085"/>
    </source>
</evidence>
<comment type="caution">
    <text evidence="1">The sequence shown here is derived from an EMBL/GenBank/DDBJ whole genome shotgun (WGS) entry which is preliminary data.</text>
</comment>
<keyword evidence="2" id="KW-1185">Reference proteome</keyword>
<gene>
    <name evidence="1" type="ORF">M9H77_33816</name>
</gene>
<evidence type="ECO:0000313" key="1">
    <source>
        <dbReference type="EMBL" id="KAI5647811.1"/>
    </source>
</evidence>
<proteinExistence type="predicted"/>
<accession>A0ACB9ZJE5</accession>
<protein>
    <submittedName>
        <fullName evidence="1">Uncharacterized protein</fullName>
    </submittedName>
</protein>
<name>A0ACB9ZJE5_CATRO</name>
<organism evidence="1 2">
    <name type="scientific">Catharanthus roseus</name>
    <name type="common">Madagascar periwinkle</name>
    <name type="synonym">Vinca rosea</name>
    <dbReference type="NCBI Taxonomy" id="4058"/>
    <lineage>
        <taxon>Eukaryota</taxon>
        <taxon>Viridiplantae</taxon>
        <taxon>Streptophyta</taxon>
        <taxon>Embryophyta</taxon>
        <taxon>Tracheophyta</taxon>
        <taxon>Spermatophyta</taxon>
        <taxon>Magnoliopsida</taxon>
        <taxon>eudicotyledons</taxon>
        <taxon>Gunneridae</taxon>
        <taxon>Pentapetalae</taxon>
        <taxon>asterids</taxon>
        <taxon>lamiids</taxon>
        <taxon>Gentianales</taxon>
        <taxon>Apocynaceae</taxon>
        <taxon>Rauvolfioideae</taxon>
        <taxon>Vinceae</taxon>
        <taxon>Catharanthinae</taxon>
        <taxon>Catharanthus</taxon>
    </lineage>
</organism>
<dbReference type="EMBL" id="CM044708">
    <property type="protein sequence ID" value="KAI5647811.1"/>
    <property type="molecule type" value="Genomic_DNA"/>
</dbReference>
<reference evidence="2" key="1">
    <citation type="journal article" date="2023" name="Nat. Plants">
        <title>Single-cell RNA sequencing provides a high-resolution roadmap for understanding the multicellular compartmentation of specialized metabolism.</title>
        <authorList>
            <person name="Sun S."/>
            <person name="Shen X."/>
            <person name="Li Y."/>
            <person name="Li Y."/>
            <person name="Wang S."/>
            <person name="Li R."/>
            <person name="Zhang H."/>
            <person name="Shen G."/>
            <person name="Guo B."/>
            <person name="Wei J."/>
            <person name="Xu J."/>
            <person name="St-Pierre B."/>
            <person name="Chen S."/>
            <person name="Sun C."/>
        </authorList>
    </citation>
    <scope>NUCLEOTIDE SEQUENCE [LARGE SCALE GENOMIC DNA]</scope>
</reference>
<sequence>MADFEPLVRRRDVDVEDQQPVVEHHLIESKKIASPIIKSKTVRVASLDVFRGLSVFLMMLVDYGGTVFPIIGHSPWNGVHLADFVMPFFLFVAGVSLAIVYKKVPDRSEATSKVVVRALKLFFIGILLQGGYLHGITSMTYGVDIEKIRWLGILQRIAIAYLVGALCEIWLQCRRCRRECFAKNYIWHWCAVLLICAVYLGLLYGLYVPDWKFSLATDGNIYEVKCSVRGDLGPACNSAGMIDRYILGINHLYQKPVYKNLKECKMTYADPRSAPSWCFAPFDPEGILSSLTAAASCIIGLQYGHVLVQLQDHKDRLYNWSLFSFSLLALGFFLSCMGMPLNKPLYTVSYLLVTSGSSGITFCILYILVDVYGWRSVTGVFEWMGKHALSIFILVTSNIAIIVIQGFYWRDPQNNLIHLIVSRVVHK</sequence>